<comment type="subcellular location">
    <subcellularLocation>
        <location evidence="1">Membrane</location>
        <topology evidence="1">Peripheral membrane protein</topology>
    </subcellularLocation>
</comment>
<dbReference type="InterPro" id="IPR001012">
    <property type="entry name" value="UBX_dom"/>
</dbReference>
<dbReference type="OrthoDB" id="1903335at2759"/>
<evidence type="ECO:0000256" key="2">
    <source>
        <dbReference type="ARBA" id="ARBA00022786"/>
    </source>
</evidence>
<keyword evidence="3" id="KW-0472">Membrane</keyword>
<dbReference type="PANTHER" id="PTHR47694">
    <property type="entry name" value="PLANT UBX DOMAIN-CONTAINING PROTEIN 2"/>
    <property type="match status" value="1"/>
</dbReference>
<evidence type="ECO:0000259" key="4">
    <source>
        <dbReference type="PROSITE" id="PS50033"/>
    </source>
</evidence>
<evidence type="ECO:0000256" key="1">
    <source>
        <dbReference type="ARBA" id="ARBA00004170"/>
    </source>
</evidence>
<proteinExistence type="predicted"/>
<reference evidence="5 6" key="1">
    <citation type="journal article" date="2020" name="Nat. Food">
        <title>A phased Vanilla planifolia genome enables genetic improvement of flavour and production.</title>
        <authorList>
            <person name="Hasing T."/>
            <person name="Tang H."/>
            <person name="Brym M."/>
            <person name="Khazi F."/>
            <person name="Huang T."/>
            <person name="Chambers A.H."/>
        </authorList>
    </citation>
    <scope>NUCLEOTIDE SEQUENCE [LARGE SCALE GENOMIC DNA]</scope>
    <source>
        <tissue evidence="5">Leaf</tissue>
    </source>
</reference>
<dbReference type="Proteomes" id="UP000636800">
    <property type="component" value="Unassembled WGS sequence"/>
</dbReference>
<comment type="caution">
    <text evidence="5">The sequence shown here is derived from an EMBL/GenBank/DDBJ whole genome shotgun (WGS) entry which is preliminary data.</text>
</comment>
<sequence length="244" mass="27663">MEEPTQERIAMMRDIVVLLERSKAKDHAIAVNGTAERSVLMPKSVPEPQKIDRKVVPSDIIDFKMQRSKNILNEVPENVAAKIDLPDSFYNLSIEEIRREAESRKKKIAESQLLIPRSYKEKQAMATRKKYKLSVIRVQFPDGVVLQGIFLPWERTAALYEFVSSALKEPMLEFDLMSQAVPRARLIPRFAGADGRAPTLEEENLVPSALVKFKPHETDSIVFTGLADELLELFEPLTSTTTVL</sequence>
<accession>A0A835RCS0</accession>
<feature type="domain" description="UBX" evidence="4">
    <location>
        <begin position="129"/>
        <end position="213"/>
    </location>
</feature>
<evidence type="ECO:0000313" key="6">
    <source>
        <dbReference type="Proteomes" id="UP000636800"/>
    </source>
</evidence>
<dbReference type="Gene3D" id="3.10.20.90">
    <property type="entry name" value="Phosphatidylinositol 3-kinase Catalytic Subunit, Chain A, domain 1"/>
    <property type="match status" value="1"/>
</dbReference>
<dbReference type="GO" id="GO:0050832">
    <property type="term" value="P:defense response to fungus"/>
    <property type="evidence" value="ECO:0007669"/>
    <property type="project" value="TreeGrafter"/>
</dbReference>
<name>A0A835RCS0_VANPL</name>
<dbReference type="InterPro" id="IPR029071">
    <property type="entry name" value="Ubiquitin-like_domsf"/>
</dbReference>
<gene>
    <name evidence="5" type="ORF">HPP92_009644</name>
</gene>
<dbReference type="PROSITE" id="PS50033">
    <property type="entry name" value="UBX"/>
    <property type="match status" value="1"/>
</dbReference>
<protein>
    <recommendedName>
        <fullName evidence="4">UBX domain-containing protein</fullName>
    </recommendedName>
</protein>
<keyword evidence="2" id="KW-0833">Ubl conjugation pathway</keyword>
<dbReference type="AlphaFoldDB" id="A0A835RCS0"/>
<evidence type="ECO:0000313" key="5">
    <source>
        <dbReference type="EMBL" id="KAG0485565.1"/>
    </source>
</evidence>
<dbReference type="SUPFAM" id="SSF54236">
    <property type="entry name" value="Ubiquitin-like"/>
    <property type="match status" value="1"/>
</dbReference>
<dbReference type="GO" id="GO:0016020">
    <property type="term" value="C:membrane"/>
    <property type="evidence" value="ECO:0007669"/>
    <property type="project" value="UniProtKB-SubCell"/>
</dbReference>
<organism evidence="5 6">
    <name type="scientific">Vanilla planifolia</name>
    <name type="common">Vanilla</name>
    <dbReference type="NCBI Taxonomy" id="51239"/>
    <lineage>
        <taxon>Eukaryota</taxon>
        <taxon>Viridiplantae</taxon>
        <taxon>Streptophyta</taxon>
        <taxon>Embryophyta</taxon>
        <taxon>Tracheophyta</taxon>
        <taxon>Spermatophyta</taxon>
        <taxon>Magnoliopsida</taxon>
        <taxon>Liliopsida</taxon>
        <taxon>Asparagales</taxon>
        <taxon>Orchidaceae</taxon>
        <taxon>Vanilloideae</taxon>
        <taxon>Vanilleae</taxon>
        <taxon>Vanilla</taxon>
    </lineage>
</organism>
<dbReference type="FunFam" id="3.10.20.90:FF:000185">
    <property type="entry name" value="UBX domain-containing protein 6"/>
    <property type="match status" value="1"/>
</dbReference>
<dbReference type="EMBL" id="JADCNL010000004">
    <property type="protein sequence ID" value="KAG0485565.1"/>
    <property type="molecule type" value="Genomic_DNA"/>
</dbReference>
<dbReference type="PANTHER" id="PTHR47694:SF1">
    <property type="entry name" value="PLANT UBX DOMAIN-CONTAINING PROTEIN 2"/>
    <property type="match status" value="1"/>
</dbReference>
<dbReference type="Pfam" id="PF00789">
    <property type="entry name" value="UBX"/>
    <property type="match status" value="1"/>
</dbReference>
<evidence type="ECO:0000256" key="3">
    <source>
        <dbReference type="ARBA" id="ARBA00023136"/>
    </source>
</evidence>
<keyword evidence="6" id="KW-1185">Reference proteome</keyword>